<evidence type="ECO:0000313" key="2">
    <source>
        <dbReference type="Proteomes" id="UP000034246"/>
    </source>
</evidence>
<name>A0A0G0N6R5_9BACT</name>
<comment type="caution">
    <text evidence="1">The sequence shown here is derived from an EMBL/GenBank/DDBJ whole genome shotgun (WGS) entry which is preliminary data.</text>
</comment>
<protein>
    <submittedName>
        <fullName evidence="1">Uncharacterized protein</fullName>
    </submittedName>
</protein>
<proteinExistence type="predicted"/>
<dbReference type="AlphaFoldDB" id="A0A0G0N6R5"/>
<dbReference type="STRING" id="1618550.UT39_C0002G0060"/>
<sequence length="98" mass="10586">MAKTTYPPIRISTGKEQEGLGVTLEAIIEDPNNLFNTPRAVSTETNKIKRVFIGSRYGGTPAENKKAVDGFLKVQEGQLGKAGIKVIAEIITPFEPGK</sequence>
<organism evidence="1 2">
    <name type="scientific">Candidatus Woesebacteria bacterium GW2011_GWA1_39_21</name>
    <dbReference type="NCBI Taxonomy" id="1618550"/>
    <lineage>
        <taxon>Bacteria</taxon>
        <taxon>Candidatus Woeseibacteriota</taxon>
    </lineage>
</organism>
<evidence type="ECO:0000313" key="1">
    <source>
        <dbReference type="EMBL" id="KKR11879.1"/>
    </source>
</evidence>
<accession>A0A0G0N6R5</accession>
<reference evidence="1 2" key="1">
    <citation type="journal article" date="2015" name="Nature">
        <title>rRNA introns, odd ribosomes, and small enigmatic genomes across a large radiation of phyla.</title>
        <authorList>
            <person name="Brown C.T."/>
            <person name="Hug L.A."/>
            <person name="Thomas B.C."/>
            <person name="Sharon I."/>
            <person name="Castelle C.J."/>
            <person name="Singh A."/>
            <person name="Wilkins M.J."/>
            <person name="Williams K.H."/>
            <person name="Banfield J.F."/>
        </authorList>
    </citation>
    <scope>NUCLEOTIDE SEQUENCE [LARGE SCALE GENOMIC DNA]</scope>
</reference>
<dbReference type="EMBL" id="LBWP01000002">
    <property type="protein sequence ID" value="KKR11879.1"/>
    <property type="molecule type" value="Genomic_DNA"/>
</dbReference>
<gene>
    <name evidence="1" type="ORF">UT39_C0002G0060</name>
</gene>
<dbReference type="Proteomes" id="UP000034246">
    <property type="component" value="Unassembled WGS sequence"/>
</dbReference>